<dbReference type="PANTHER" id="PTHR30269:SF0">
    <property type="entry name" value="MEMBRANE TRANSPORTER PROTEIN YFCA-RELATED"/>
    <property type="match status" value="1"/>
</dbReference>
<evidence type="ECO:0000313" key="9">
    <source>
        <dbReference type="EMBL" id="ETX12250.1"/>
    </source>
</evidence>
<comment type="caution">
    <text evidence="9">The sequence shown here is derived from an EMBL/GenBank/DDBJ whole genome shotgun (WGS) entry which is preliminary data.</text>
</comment>
<dbReference type="RefSeq" id="WP_036157946.1">
    <property type="nucleotide sequence ID" value="NZ_JAMB01000001.1"/>
</dbReference>
<evidence type="ECO:0000256" key="2">
    <source>
        <dbReference type="ARBA" id="ARBA00009142"/>
    </source>
</evidence>
<dbReference type="Pfam" id="PF01925">
    <property type="entry name" value="TauE"/>
    <property type="match status" value="1"/>
</dbReference>
<comment type="subcellular location">
    <subcellularLocation>
        <location evidence="1 8">Cell membrane</location>
        <topology evidence="1 8">Multi-pass membrane protein</topology>
    </subcellularLocation>
</comment>
<keyword evidence="4 8" id="KW-1003">Cell membrane</keyword>
<feature type="transmembrane region" description="Helical" evidence="8">
    <location>
        <begin position="180"/>
        <end position="199"/>
    </location>
</feature>
<evidence type="ECO:0000256" key="1">
    <source>
        <dbReference type="ARBA" id="ARBA00004651"/>
    </source>
</evidence>
<keyword evidence="3" id="KW-0813">Transport</keyword>
<dbReference type="eggNOG" id="COG0730">
    <property type="taxonomic scope" value="Bacteria"/>
</dbReference>
<dbReference type="Proteomes" id="UP000054058">
    <property type="component" value="Unassembled WGS sequence"/>
</dbReference>
<gene>
    <name evidence="9" type="ORF">MUS1_01185</name>
</gene>
<keyword evidence="6 8" id="KW-1133">Transmembrane helix</keyword>
<dbReference type="PANTHER" id="PTHR30269">
    <property type="entry name" value="TRANSMEMBRANE PROTEIN YFCA"/>
    <property type="match status" value="1"/>
</dbReference>
<feature type="transmembrane region" description="Helical" evidence="8">
    <location>
        <begin position="141"/>
        <end position="168"/>
    </location>
</feature>
<dbReference type="PATRIC" id="fig|1122207.3.peg.245"/>
<dbReference type="AlphaFoldDB" id="X7E8R9"/>
<evidence type="ECO:0000256" key="3">
    <source>
        <dbReference type="ARBA" id="ARBA00022448"/>
    </source>
</evidence>
<dbReference type="InterPro" id="IPR002781">
    <property type="entry name" value="TM_pro_TauE-like"/>
</dbReference>
<feature type="transmembrane region" description="Helical" evidence="8">
    <location>
        <begin position="76"/>
        <end position="97"/>
    </location>
</feature>
<evidence type="ECO:0000256" key="7">
    <source>
        <dbReference type="ARBA" id="ARBA00023136"/>
    </source>
</evidence>
<dbReference type="EMBL" id="JAMB01000001">
    <property type="protein sequence ID" value="ETX12250.1"/>
    <property type="molecule type" value="Genomic_DNA"/>
</dbReference>
<feature type="transmembrane region" description="Helical" evidence="8">
    <location>
        <begin position="104"/>
        <end position="121"/>
    </location>
</feature>
<keyword evidence="10" id="KW-1185">Reference proteome</keyword>
<evidence type="ECO:0000313" key="10">
    <source>
        <dbReference type="Proteomes" id="UP000054058"/>
    </source>
</evidence>
<reference evidence="9 10" key="1">
    <citation type="submission" date="2014-01" db="EMBL/GenBank/DDBJ databases">
        <title>Marinomonas ushuaiensis DSM 15871 Genome Sequencing.</title>
        <authorList>
            <person name="Lai Q."/>
            <person name="Shao Z.S."/>
        </authorList>
    </citation>
    <scope>NUCLEOTIDE SEQUENCE [LARGE SCALE GENOMIC DNA]</scope>
    <source>
        <strain evidence="9 10">DSM 15871</strain>
    </source>
</reference>
<name>X7E8R9_9GAMM</name>
<dbReference type="InterPro" id="IPR052017">
    <property type="entry name" value="TSUP"/>
</dbReference>
<evidence type="ECO:0000256" key="8">
    <source>
        <dbReference type="RuleBase" id="RU363041"/>
    </source>
</evidence>
<keyword evidence="5 8" id="KW-0812">Transmembrane</keyword>
<dbReference type="OrthoDB" id="9807082at2"/>
<evidence type="ECO:0000256" key="5">
    <source>
        <dbReference type="ARBA" id="ARBA00022692"/>
    </source>
</evidence>
<dbReference type="GO" id="GO:0005886">
    <property type="term" value="C:plasma membrane"/>
    <property type="evidence" value="ECO:0007669"/>
    <property type="project" value="UniProtKB-SubCell"/>
</dbReference>
<evidence type="ECO:0000256" key="6">
    <source>
        <dbReference type="ARBA" id="ARBA00022989"/>
    </source>
</evidence>
<evidence type="ECO:0000256" key="4">
    <source>
        <dbReference type="ARBA" id="ARBA00022475"/>
    </source>
</evidence>
<accession>X7E8R9</accession>
<comment type="similarity">
    <text evidence="2 8">Belongs to the 4-toluene sulfonate uptake permease (TSUP) (TC 2.A.102) family.</text>
</comment>
<proteinExistence type="inferred from homology"/>
<dbReference type="STRING" id="1122207.MUS1_01185"/>
<organism evidence="9 10">
    <name type="scientific">Marinomonas ushuaiensis DSM 15871</name>
    <dbReference type="NCBI Taxonomy" id="1122207"/>
    <lineage>
        <taxon>Bacteria</taxon>
        <taxon>Pseudomonadati</taxon>
        <taxon>Pseudomonadota</taxon>
        <taxon>Gammaproteobacteria</taxon>
        <taxon>Oceanospirillales</taxon>
        <taxon>Oceanospirillaceae</taxon>
        <taxon>Marinomonas</taxon>
    </lineage>
</organism>
<protein>
    <recommendedName>
        <fullName evidence="8">Probable membrane transporter protein</fullName>
    </recommendedName>
</protein>
<sequence length="252" mass="26559">MDYSLFTVTLLIGTGFIAGIINTLAGGGSNLTLPALMVMGMPADIANATNRVGVLLQSISATFGFKKAKKLDNVDILPVLIPSILGGVIGAFCASYAPETWLKPLLLTAMISMTLVMIIRPKLIAPPEGTIPFKVSEKPSAWIVLFLAGIYSGFVQAGVGFVLIAALAGTLRYDLVRTNALKVVCVLGPTVLALIVFIWNDQILWVPGLLLACGTVLGSTLAVKMAIKANPNHLKWFLFIMTVCGSAAALIS</sequence>
<keyword evidence="7 8" id="KW-0472">Membrane</keyword>
<feature type="transmembrane region" description="Helical" evidence="8">
    <location>
        <begin position="234"/>
        <end position="251"/>
    </location>
</feature>
<feature type="transmembrane region" description="Helical" evidence="8">
    <location>
        <begin position="205"/>
        <end position="227"/>
    </location>
</feature>
<feature type="transmembrane region" description="Helical" evidence="8">
    <location>
        <begin position="5"/>
        <end position="25"/>
    </location>
</feature>